<evidence type="ECO:0000256" key="2">
    <source>
        <dbReference type="ARBA" id="ARBA00022516"/>
    </source>
</evidence>
<evidence type="ECO:0000313" key="11">
    <source>
        <dbReference type="Proteomes" id="UP000295325"/>
    </source>
</evidence>
<dbReference type="Proteomes" id="UP000295325">
    <property type="component" value="Unassembled WGS sequence"/>
</dbReference>
<dbReference type="InterPro" id="IPR045023">
    <property type="entry name" value="FATA/B"/>
</dbReference>
<feature type="domain" description="Acyl-ACP thioesterase-like C-terminal" evidence="9">
    <location>
        <begin position="151"/>
        <end position="247"/>
    </location>
</feature>
<dbReference type="AlphaFoldDB" id="A0A4R7K7V9"/>
<evidence type="ECO:0000256" key="4">
    <source>
        <dbReference type="ARBA" id="ARBA00022832"/>
    </source>
</evidence>
<keyword evidence="11" id="KW-1185">Reference proteome</keyword>
<organism evidence="10 11">
    <name type="scientific">Fonticella tunisiensis</name>
    <dbReference type="NCBI Taxonomy" id="1096341"/>
    <lineage>
        <taxon>Bacteria</taxon>
        <taxon>Bacillati</taxon>
        <taxon>Bacillota</taxon>
        <taxon>Clostridia</taxon>
        <taxon>Eubacteriales</taxon>
        <taxon>Clostridiaceae</taxon>
        <taxon>Fonticella</taxon>
    </lineage>
</organism>
<protein>
    <submittedName>
        <fullName evidence="10">Acyl-ACP thioesterase</fullName>
    </submittedName>
</protein>
<dbReference type="SUPFAM" id="SSF54637">
    <property type="entry name" value="Thioesterase/thiol ester dehydrase-isomerase"/>
    <property type="match status" value="2"/>
</dbReference>
<keyword evidence="4" id="KW-0276">Fatty acid metabolism</keyword>
<name>A0A4R7K7V9_9CLOT</name>
<evidence type="ECO:0000256" key="5">
    <source>
        <dbReference type="ARBA" id="ARBA00022946"/>
    </source>
</evidence>
<evidence type="ECO:0000259" key="8">
    <source>
        <dbReference type="Pfam" id="PF01643"/>
    </source>
</evidence>
<dbReference type="OrthoDB" id="9801517at2"/>
<dbReference type="EMBL" id="SOAZ01000038">
    <property type="protein sequence ID" value="TDT46054.1"/>
    <property type="molecule type" value="Genomic_DNA"/>
</dbReference>
<reference evidence="10 11" key="1">
    <citation type="submission" date="2019-03" db="EMBL/GenBank/DDBJ databases">
        <title>Genomic Encyclopedia of Type Strains, Phase IV (KMG-IV): sequencing the most valuable type-strain genomes for metagenomic binning, comparative biology and taxonomic classification.</title>
        <authorList>
            <person name="Goeker M."/>
        </authorList>
    </citation>
    <scope>NUCLEOTIDE SEQUENCE [LARGE SCALE GENOMIC DNA]</scope>
    <source>
        <strain evidence="10 11">DSM 24455</strain>
    </source>
</reference>
<comment type="similarity">
    <text evidence="1">Belongs to the acyl-ACP thioesterase family.</text>
</comment>
<evidence type="ECO:0000256" key="7">
    <source>
        <dbReference type="ARBA" id="ARBA00023160"/>
    </source>
</evidence>
<feature type="domain" description="Acyl-ACP thioesterase N-terminal hotdog" evidence="8">
    <location>
        <begin position="4"/>
        <end position="130"/>
    </location>
</feature>
<evidence type="ECO:0000256" key="1">
    <source>
        <dbReference type="ARBA" id="ARBA00006500"/>
    </source>
</evidence>
<dbReference type="Pfam" id="PF01643">
    <property type="entry name" value="Acyl-ACP_TE"/>
    <property type="match status" value="1"/>
</dbReference>
<keyword evidence="5" id="KW-0809">Transit peptide</keyword>
<keyword evidence="7" id="KW-0275">Fatty acid biosynthesis</keyword>
<dbReference type="RefSeq" id="WP_133629381.1">
    <property type="nucleotide sequence ID" value="NZ_SOAZ01000038.1"/>
</dbReference>
<keyword evidence="3" id="KW-0378">Hydrolase</keyword>
<dbReference type="InterPro" id="IPR049427">
    <property type="entry name" value="Acyl-ACP_TE_C"/>
</dbReference>
<dbReference type="Pfam" id="PF20791">
    <property type="entry name" value="Acyl-ACP_TE_C"/>
    <property type="match status" value="1"/>
</dbReference>
<dbReference type="InterPro" id="IPR029069">
    <property type="entry name" value="HotDog_dom_sf"/>
</dbReference>
<keyword evidence="6" id="KW-0443">Lipid metabolism</keyword>
<dbReference type="CDD" id="cd00586">
    <property type="entry name" value="4HBT"/>
    <property type="match status" value="1"/>
</dbReference>
<evidence type="ECO:0000259" key="9">
    <source>
        <dbReference type="Pfam" id="PF20791"/>
    </source>
</evidence>
<dbReference type="GO" id="GO:0000036">
    <property type="term" value="F:acyl carrier activity"/>
    <property type="evidence" value="ECO:0007669"/>
    <property type="project" value="TreeGrafter"/>
</dbReference>
<proteinExistence type="inferred from homology"/>
<sequence length="252" mass="30253">MNSNYKKEFEVHYYEINKYQEATPVAIINYLEETAIAHSEFVGYRLERLKKDGYGWVLNRWSINIEKYPLWGEKILVETWPSRFEKFYANREFKIFNGNGIEIGRASSLWIFMNTEKRRPTRIPYSLAEAYKINGEIEIVPFSKEFEKVEHSSYEKGFKVRRSDIDTNNHVNNTKYVEWLLEGIPDEVYNNYNLSCIEIVYKKETYHGSSVYVNCSDKYEKYDIIEFDHSIFDYDRSIELASAKTRWCRRIF</sequence>
<dbReference type="PANTHER" id="PTHR31727">
    <property type="entry name" value="OLEOYL-ACYL CARRIER PROTEIN THIOESTERASE 1, CHLOROPLASTIC"/>
    <property type="match status" value="1"/>
</dbReference>
<comment type="caution">
    <text evidence="10">The sequence shown here is derived from an EMBL/GenBank/DDBJ whole genome shotgun (WGS) entry which is preliminary data.</text>
</comment>
<keyword evidence="2" id="KW-0444">Lipid biosynthesis</keyword>
<evidence type="ECO:0000256" key="6">
    <source>
        <dbReference type="ARBA" id="ARBA00023098"/>
    </source>
</evidence>
<gene>
    <name evidence="10" type="ORF">EDD71_13810</name>
</gene>
<dbReference type="InterPro" id="IPR002864">
    <property type="entry name" value="Acyl-ACP_thioesterase_NHD"/>
</dbReference>
<dbReference type="Gene3D" id="3.10.129.10">
    <property type="entry name" value="Hotdog Thioesterase"/>
    <property type="match status" value="1"/>
</dbReference>
<accession>A0A4R7K7V9</accession>
<evidence type="ECO:0000256" key="3">
    <source>
        <dbReference type="ARBA" id="ARBA00022801"/>
    </source>
</evidence>
<evidence type="ECO:0000313" key="10">
    <source>
        <dbReference type="EMBL" id="TDT46054.1"/>
    </source>
</evidence>
<dbReference type="GO" id="GO:0016297">
    <property type="term" value="F:fatty acyl-[ACP] hydrolase activity"/>
    <property type="evidence" value="ECO:0007669"/>
    <property type="project" value="InterPro"/>
</dbReference>
<dbReference type="PANTHER" id="PTHR31727:SF6">
    <property type="entry name" value="OLEOYL-ACYL CARRIER PROTEIN THIOESTERASE 1, CHLOROPLASTIC"/>
    <property type="match status" value="1"/>
</dbReference>